<evidence type="ECO:0000313" key="3">
    <source>
        <dbReference type="Proteomes" id="UP001165121"/>
    </source>
</evidence>
<comment type="caution">
    <text evidence="2">The sequence shown here is derived from an EMBL/GenBank/DDBJ whole genome shotgun (WGS) entry which is preliminary data.</text>
</comment>
<protein>
    <submittedName>
        <fullName evidence="2">Unnamed protein product</fullName>
    </submittedName>
</protein>
<name>A0A9W7D3Y9_9STRA</name>
<feature type="region of interest" description="Disordered" evidence="1">
    <location>
        <begin position="142"/>
        <end position="172"/>
    </location>
</feature>
<feature type="compositionally biased region" description="Acidic residues" evidence="1">
    <location>
        <begin position="204"/>
        <end position="227"/>
    </location>
</feature>
<dbReference type="EMBL" id="BSXT01003923">
    <property type="protein sequence ID" value="GMF56180.1"/>
    <property type="molecule type" value="Genomic_DNA"/>
</dbReference>
<evidence type="ECO:0000313" key="2">
    <source>
        <dbReference type="EMBL" id="GMF56180.1"/>
    </source>
</evidence>
<feature type="region of interest" description="Disordered" evidence="1">
    <location>
        <begin position="23"/>
        <end position="118"/>
    </location>
</feature>
<gene>
    <name evidence="2" type="ORF">Pfra01_002380000</name>
</gene>
<sequence>MVHRRGRGRGHALTLGQLIENAQDDIAQDKNEQDDTALHKQDDTTQHETDENEDAQDEIEENESALHLSASDDNERGDNTSDDDARPSQVDTSVTFTQGTLDTLFGGASDNEDASVPTPVELSQGAVIWAFGLSQSVLQPAEPEHAAAASLRQLSDPDSEEEQMKDEPRAVLRRRVKDDVNYLAADAHSSAYESFSLGESDDGKIEDDDQEPDREYNELDDGIVSDSDAVEIDEAFISSLMMGASEQDKRAIQAR</sequence>
<evidence type="ECO:0000256" key="1">
    <source>
        <dbReference type="SAM" id="MobiDB-lite"/>
    </source>
</evidence>
<feature type="compositionally biased region" description="Basic and acidic residues" evidence="1">
    <location>
        <begin position="73"/>
        <end position="86"/>
    </location>
</feature>
<keyword evidence="3" id="KW-1185">Reference proteome</keyword>
<accession>A0A9W7D3Y9</accession>
<reference evidence="2" key="1">
    <citation type="submission" date="2023-04" db="EMBL/GenBank/DDBJ databases">
        <title>Phytophthora fragariaefolia NBRC 109709.</title>
        <authorList>
            <person name="Ichikawa N."/>
            <person name="Sato H."/>
            <person name="Tonouchi N."/>
        </authorList>
    </citation>
    <scope>NUCLEOTIDE SEQUENCE</scope>
    <source>
        <strain evidence="2">NBRC 109709</strain>
    </source>
</reference>
<feature type="compositionally biased region" description="Acidic residues" evidence="1">
    <location>
        <begin position="50"/>
        <end position="63"/>
    </location>
</feature>
<organism evidence="2 3">
    <name type="scientific">Phytophthora fragariaefolia</name>
    <dbReference type="NCBI Taxonomy" id="1490495"/>
    <lineage>
        <taxon>Eukaryota</taxon>
        <taxon>Sar</taxon>
        <taxon>Stramenopiles</taxon>
        <taxon>Oomycota</taxon>
        <taxon>Peronosporomycetes</taxon>
        <taxon>Peronosporales</taxon>
        <taxon>Peronosporaceae</taxon>
        <taxon>Phytophthora</taxon>
    </lineage>
</organism>
<feature type="region of interest" description="Disordered" evidence="1">
    <location>
        <begin position="191"/>
        <end position="227"/>
    </location>
</feature>
<feature type="compositionally biased region" description="Polar residues" evidence="1">
    <location>
        <begin position="89"/>
        <end position="101"/>
    </location>
</feature>
<feature type="compositionally biased region" description="Basic and acidic residues" evidence="1">
    <location>
        <begin position="27"/>
        <end position="49"/>
    </location>
</feature>
<dbReference type="Proteomes" id="UP001165121">
    <property type="component" value="Unassembled WGS sequence"/>
</dbReference>
<dbReference type="AlphaFoldDB" id="A0A9W7D3Y9"/>
<proteinExistence type="predicted"/>